<dbReference type="EMBL" id="BKAJ01000096">
    <property type="protein sequence ID" value="GEP58249.1"/>
    <property type="molecule type" value="Genomic_DNA"/>
</dbReference>
<dbReference type="Pfam" id="PF08327">
    <property type="entry name" value="AHSA1"/>
    <property type="match status" value="1"/>
</dbReference>
<evidence type="ECO:0000313" key="4">
    <source>
        <dbReference type="Proteomes" id="UP000321058"/>
    </source>
</evidence>
<dbReference type="AlphaFoldDB" id="A0A512NH17"/>
<dbReference type="OrthoDB" id="9805228at2"/>
<dbReference type="Proteomes" id="UP000321058">
    <property type="component" value="Unassembled WGS sequence"/>
</dbReference>
<comment type="similarity">
    <text evidence="1">Belongs to the AHA1 family.</text>
</comment>
<accession>A0A512NH17</accession>
<sequence length="152" mass="17269">MRVTTRSAAFELIMHAEFAAPREAVFAAWTDRRLIARWWAGKTYTTLSCEMDVRPGGAWRRLLRRPDGTVLIEYGTYREVVAPERLVFTYNSEGADPVEPETVVTVTLAKLSGNRTRLTLRHTGIDSDAAHAIHEAAWSRCFDRFTKTLPEN</sequence>
<evidence type="ECO:0000259" key="2">
    <source>
        <dbReference type="Pfam" id="PF08327"/>
    </source>
</evidence>
<dbReference type="InterPro" id="IPR013538">
    <property type="entry name" value="ASHA1/2-like_C"/>
</dbReference>
<evidence type="ECO:0000256" key="1">
    <source>
        <dbReference type="ARBA" id="ARBA00006817"/>
    </source>
</evidence>
<keyword evidence="4" id="KW-1185">Reference proteome</keyword>
<reference evidence="3 4" key="1">
    <citation type="submission" date="2019-07" db="EMBL/GenBank/DDBJ databases">
        <title>Whole genome shotgun sequence of Reyranella soli NBRC 108950.</title>
        <authorList>
            <person name="Hosoyama A."/>
            <person name="Uohara A."/>
            <person name="Ohji S."/>
            <person name="Ichikawa N."/>
        </authorList>
    </citation>
    <scope>NUCLEOTIDE SEQUENCE [LARGE SCALE GENOMIC DNA]</scope>
    <source>
        <strain evidence="3 4">NBRC 108950</strain>
    </source>
</reference>
<protein>
    <submittedName>
        <fullName evidence="3">Activator of HSP90 ATPase</fullName>
    </submittedName>
</protein>
<evidence type="ECO:0000313" key="3">
    <source>
        <dbReference type="EMBL" id="GEP58249.1"/>
    </source>
</evidence>
<dbReference type="RefSeq" id="WP_147153298.1">
    <property type="nucleotide sequence ID" value="NZ_BKAJ01000096.1"/>
</dbReference>
<comment type="caution">
    <text evidence="3">The sequence shown here is derived from an EMBL/GenBank/DDBJ whole genome shotgun (WGS) entry which is preliminary data.</text>
</comment>
<dbReference type="Gene3D" id="3.30.530.20">
    <property type="match status" value="1"/>
</dbReference>
<dbReference type="InterPro" id="IPR023393">
    <property type="entry name" value="START-like_dom_sf"/>
</dbReference>
<dbReference type="SUPFAM" id="SSF55961">
    <property type="entry name" value="Bet v1-like"/>
    <property type="match status" value="1"/>
</dbReference>
<proteinExistence type="inferred from homology"/>
<organism evidence="3 4">
    <name type="scientific">Reyranella soli</name>
    <dbReference type="NCBI Taxonomy" id="1230389"/>
    <lineage>
        <taxon>Bacteria</taxon>
        <taxon>Pseudomonadati</taxon>
        <taxon>Pseudomonadota</taxon>
        <taxon>Alphaproteobacteria</taxon>
        <taxon>Hyphomicrobiales</taxon>
        <taxon>Reyranellaceae</taxon>
        <taxon>Reyranella</taxon>
    </lineage>
</organism>
<gene>
    <name evidence="3" type="ORF">RSO01_54150</name>
</gene>
<dbReference type="CDD" id="cd07814">
    <property type="entry name" value="SRPBCC_CalC_Aha1-like"/>
    <property type="match status" value="1"/>
</dbReference>
<name>A0A512NH17_9HYPH</name>
<feature type="domain" description="Activator of Hsp90 ATPase homologue 1/2-like C-terminal" evidence="2">
    <location>
        <begin position="19"/>
        <end position="149"/>
    </location>
</feature>